<organism evidence="1 2">
    <name type="scientific">Leuconostoc mesenteroides subsp. cremoris ATCC 19254</name>
    <dbReference type="NCBI Taxonomy" id="586220"/>
    <lineage>
        <taxon>Bacteria</taxon>
        <taxon>Bacillati</taxon>
        <taxon>Bacillota</taxon>
        <taxon>Bacilli</taxon>
        <taxon>Lactobacillales</taxon>
        <taxon>Lactobacillaceae</taxon>
        <taxon>Leuconostoc</taxon>
    </lineage>
</organism>
<protein>
    <submittedName>
        <fullName evidence="1">Uncharacterized protein</fullName>
    </submittedName>
</protein>
<sequence length="42" mass="5173">MGAKIFVGCHYLAPFHQFFDILFYLYYDFNIIFKNYFLVPKK</sequence>
<reference evidence="1 2" key="1">
    <citation type="submission" date="2009-04" db="EMBL/GenBank/DDBJ databases">
        <authorList>
            <person name="Qin X."/>
            <person name="Bachman B."/>
            <person name="Battles P."/>
            <person name="Bell A."/>
            <person name="Bess C."/>
            <person name="Bickham C."/>
            <person name="Chaboub L."/>
            <person name="Chen D."/>
            <person name="Coyle M."/>
            <person name="Deiros D.R."/>
            <person name="Dinh H."/>
            <person name="Forbes L."/>
            <person name="Fowler G."/>
            <person name="Francisco L."/>
            <person name="Fu Q."/>
            <person name="Gubbala S."/>
            <person name="Hale W."/>
            <person name="Han Y."/>
            <person name="Hemphill L."/>
            <person name="Highlander S.K."/>
            <person name="Hirani K."/>
            <person name="Hogues M."/>
            <person name="Jackson L."/>
            <person name="Jakkamsetti A."/>
            <person name="Javaid M."/>
            <person name="Jiang H."/>
            <person name="Korchina V."/>
            <person name="Kovar C."/>
            <person name="Lara F."/>
            <person name="Lee S."/>
            <person name="Mata R."/>
            <person name="Mathew T."/>
            <person name="Moen C."/>
            <person name="Morales K."/>
            <person name="Munidasa M."/>
            <person name="Nazareth L."/>
            <person name="Ngo R."/>
            <person name="Nguyen L."/>
            <person name="Okwuonu G."/>
            <person name="Ongeri F."/>
            <person name="Patil S."/>
            <person name="Petrosino J."/>
            <person name="Pham C."/>
            <person name="Pham P."/>
            <person name="Pu L.-L."/>
            <person name="Puazo M."/>
            <person name="Raj R."/>
            <person name="Reid J."/>
            <person name="Rouhana J."/>
            <person name="Saada N."/>
            <person name="Shang Y."/>
            <person name="Simmons D."/>
            <person name="Thornton R."/>
            <person name="Warren J."/>
            <person name="Weissenberger G."/>
            <person name="Zhang J."/>
            <person name="Zhang L."/>
            <person name="Zhou C."/>
            <person name="Zhu D."/>
            <person name="Muzny D."/>
            <person name="Worley K."/>
            <person name="Gibbs R."/>
        </authorList>
    </citation>
    <scope>NUCLEOTIDE SEQUENCE [LARGE SCALE GENOMIC DNA]</scope>
    <source>
        <strain evidence="1 2">ATCC 19254</strain>
    </source>
</reference>
<dbReference type="AlphaFoldDB" id="C2KJ99"/>
<evidence type="ECO:0000313" key="1">
    <source>
        <dbReference type="EMBL" id="EEJ42636.1"/>
    </source>
</evidence>
<name>C2KJ99_LEUMC</name>
<dbReference type="EMBL" id="ACKV01000035">
    <property type="protein sequence ID" value="EEJ42636.1"/>
    <property type="molecule type" value="Genomic_DNA"/>
</dbReference>
<evidence type="ECO:0000313" key="2">
    <source>
        <dbReference type="Proteomes" id="UP000004283"/>
    </source>
</evidence>
<proteinExistence type="predicted"/>
<dbReference type="Proteomes" id="UP000004283">
    <property type="component" value="Unassembled WGS sequence"/>
</dbReference>
<accession>C2KJ99</accession>
<comment type="caution">
    <text evidence="1">The sequence shown here is derived from an EMBL/GenBank/DDBJ whole genome shotgun (WGS) entry which is preliminary data.</text>
</comment>
<gene>
    <name evidence="1" type="ORF">HMPREF0555_0715</name>
</gene>
<dbReference type="HOGENOM" id="CLU_3253569_0_0_9"/>